<evidence type="ECO:0000313" key="3">
    <source>
        <dbReference type="Proteomes" id="UP000199682"/>
    </source>
</evidence>
<dbReference type="AlphaFoldDB" id="A0A1G9EQ89"/>
<proteinExistence type="predicted"/>
<keyword evidence="1" id="KW-0812">Transmembrane</keyword>
<gene>
    <name evidence="2" type="ORF">SAMN04488074_107133</name>
</gene>
<keyword evidence="1" id="KW-0472">Membrane</keyword>
<feature type="transmembrane region" description="Helical" evidence="1">
    <location>
        <begin position="30"/>
        <end position="50"/>
    </location>
</feature>
<dbReference type="EMBL" id="FNET01000007">
    <property type="protein sequence ID" value="SDK78352.1"/>
    <property type="molecule type" value="Genomic_DNA"/>
</dbReference>
<name>A0A1G9EQ89_9PSEU</name>
<evidence type="ECO:0000313" key="2">
    <source>
        <dbReference type="EMBL" id="SDK78352.1"/>
    </source>
</evidence>
<keyword evidence="1" id="KW-1133">Transmembrane helix</keyword>
<protein>
    <submittedName>
        <fullName evidence="2">Uncharacterized protein</fullName>
    </submittedName>
</protein>
<dbReference type="Proteomes" id="UP000199682">
    <property type="component" value="Unassembled WGS sequence"/>
</dbReference>
<reference evidence="3" key="1">
    <citation type="submission" date="2016-10" db="EMBL/GenBank/DDBJ databases">
        <authorList>
            <person name="Varghese N."/>
            <person name="Submissions S."/>
        </authorList>
    </citation>
    <scope>NUCLEOTIDE SEQUENCE [LARGE SCALE GENOMIC DNA]</scope>
    <source>
        <strain evidence="3">DSM 44796</strain>
    </source>
</reference>
<sequence>MPTVGRMTAITSTAYSRDLGDELRRLREKFTGLTGHAFVLAFSVSAWRAFVVSVA</sequence>
<accession>A0A1G9EQ89</accession>
<organism evidence="2 3">
    <name type="scientific">Lentzea albidocapillata subsp. violacea</name>
    <dbReference type="NCBI Taxonomy" id="128104"/>
    <lineage>
        <taxon>Bacteria</taxon>
        <taxon>Bacillati</taxon>
        <taxon>Actinomycetota</taxon>
        <taxon>Actinomycetes</taxon>
        <taxon>Pseudonocardiales</taxon>
        <taxon>Pseudonocardiaceae</taxon>
        <taxon>Lentzea</taxon>
    </lineage>
</organism>
<evidence type="ECO:0000256" key="1">
    <source>
        <dbReference type="SAM" id="Phobius"/>
    </source>
</evidence>